<proteinExistence type="predicted"/>
<evidence type="ECO:0000256" key="1">
    <source>
        <dbReference type="ARBA" id="ARBA00004123"/>
    </source>
</evidence>
<name>A0AA88XUJ0_PINIB</name>
<keyword evidence="6" id="KW-0833">Ubl conjugation pathway</keyword>
<keyword evidence="3" id="KW-0808">Transferase</keyword>
<keyword evidence="8" id="KW-0539">Nucleus</keyword>
<gene>
    <name evidence="13" type="ORF">FSP39_006825</name>
</gene>
<dbReference type="InterPro" id="IPR042013">
    <property type="entry name" value="PHF7/G2E3_ePHD"/>
</dbReference>
<evidence type="ECO:0000256" key="6">
    <source>
        <dbReference type="ARBA" id="ARBA00022786"/>
    </source>
</evidence>
<dbReference type="Gene3D" id="3.30.40.10">
    <property type="entry name" value="Zinc/RING finger domain, C3HC4 (zinc finger)"/>
    <property type="match status" value="3"/>
</dbReference>
<dbReference type="AlphaFoldDB" id="A0AA88XUJ0"/>
<dbReference type="InterPro" id="IPR034732">
    <property type="entry name" value="EPHD"/>
</dbReference>
<organism evidence="13 14">
    <name type="scientific">Pinctada imbricata</name>
    <name type="common">Atlantic pearl-oyster</name>
    <name type="synonym">Pinctada martensii</name>
    <dbReference type="NCBI Taxonomy" id="66713"/>
    <lineage>
        <taxon>Eukaryota</taxon>
        <taxon>Metazoa</taxon>
        <taxon>Spiralia</taxon>
        <taxon>Lophotrochozoa</taxon>
        <taxon>Mollusca</taxon>
        <taxon>Bivalvia</taxon>
        <taxon>Autobranchia</taxon>
        <taxon>Pteriomorphia</taxon>
        <taxon>Pterioida</taxon>
        <taxon>Pterioidea</taxon>
        <taxon>Pteriidae</taxon>
        <taxon>Pinctada</taxon>
    </lineage>
</organism>
<feature type="compositionally biased region" description="Polar residues" evidence="10">
    <location>
        <begin position="501"/>
        <end position="533"/>
    </location>
</feature>
<dbReference type="Proteomes" id="UP001186944">
    <property type="component" value="Unassembled WGS sequence"/>
</dbReference>
<reference evidence="13" key="1">
    <citation type="submission" date="2019-08" db="EMBL/GenBank/DDBJ databases">
        <title>The improved chromosome-level genome for the pearl oyster Pinctada fucata martensii using PacBio sequencing and Hi-C.</title>
        <authorList>
            <person name="Zheng Z."/>
        </authorList>
    </citation>
    <scope>NUCLEOTIDE SEQUENCE</scope>
    <source>
        <strain evidence="13">ZZ-2019</strain>
        <tissue evidence="13">Adductor muscle</tissue>
    </source>
</reference>
<feature type="region of interest" description="Disordered" evidence="10">
    <location>
        <begin position="384"/>
        <end position="559"/>
    </location>
</feature>
<dbReference type="PANTHER" id="PTHR12420">
    <property type="entry name" value="PHD FINGER PROTEIN"/>
    <property type="match status" value="1"/>
</dbReference>
<accession>A0AA88XUJ0</accession>
<dbReference type="SMART" id="SM00184">
    <property type="entry name" value="RING"/>
    <property type="match status" value="2"/>
</dbReference>
<evidence type="ECO:0000313" key="14">
    <source>
        <dbReference type="Proteomes" id="UP001186944"/>
    </source>
</evidence>
<dbReference type="GO" id="GO:0008270">
    <property type="term" value="F:zinc ion binding"/>
    <property type="evidence" value="ECO:0007669"/>
    <property type="project" value="UniProtKB-KW"/>
</dbReference>
<comment type="pathway">
    <text evidence="2">Protein modification; protein ubiquitination.</text>
</comment>
<protein>
    <recommendedName>
        <fullName evidence="15">G2/M phase-specific E3 ubiquitin-protein ligase</fullName>
    </recommendedName>
</protein>
<comment type="subcellular location">
    <subcellularLocation>
        <location evidence="1">Nucleus</location>
    </subcellularLocation>
</comment>
<dbReference type="EMBL" id="VSWD01000009">
    <property type="protein sequence ID" value="KAK3092746.1"/>
    <property type="molecule type" value="Genomic_DNA"/>
</dbReference>
<dbReference type="InterPro" id="IPR013083">
    <property type="entry name" value="Znf_RING/FYVE/PHD"/>
</dbReference>
<evidence type="ECO:0000256" key="2">
    <source>
        <dbReference type="ARBA" id="ARBA00004906"/>
    </source>
</evidence>
<evidence type="ECO:0000259" key="12">
    <source>
        <dbReference type="PROSITE" id="PS51805"/>
    </source>
</evidence>
<keyword evidence="4" id="KW-0479">Metal-binding</keyword>
<evidence type="ECO:0000256" key="5">
    <source>
        <dbReference type="ARBA" id="ARBA00022771"/>
    </source>
</evidence>
<evidence type="ECO:0000259" key="11">
    <source>
        <dbReference type="PROSITE" id="PS50089"/>
    </source>
</evidence>
<evidence type="ECO:0000256" key="7">
    <source>
        <dbReference type="ARBA" id="ARBA00022833"/>
    </source>
</evidence>
<dbReference type="InterPro" id="IPR051188">
    <property type="entry name" value="PHD-type_Zinc_Finger"/>
</dbReference>
<dbReference type="InterPro" id="IPR059102">
    <property type="entry name" value="PHD_PHF7/G2E3-like"/>
</dbReference>
<keyword evidence="7" id="KW-0862">Zinc</keyword>
<dbReference type="Pfam" id="PF13771">
    <property type="entry name" value="zf-HC5HC2H"/>
    <property type="match status" value="1"/>
</dbReference>
<feature type="compositionally biased region" description="Low complexity" evidence="10">
    <location>
        <begin position="389"/>
        <end position="404"/>
    </location>
</feature>
<dbReference type="SMART" id="SM00249">
    <property type="entry name" value="PHD"/>
    <property type="match status" value="3"/>
</dbReference>
<dbReference type="CDD" id="cd16448">
    <property type="entry name" value="RING-H2"/>
    <property type="match status" value="1"/>
</dbReference>
<feature type="domain" description="PHD-type" evidence="12">
    <location>
        <begin position="79"/>
        <end position="194"/>
    </location>
</feature>
<evidence type="ECO:0000256" key="8">
    <source>
        <dbReference type="ARBA" id="ARBA00023242"/>
    </source>
</evidence>
<feature type="domain" description="RING-type" evidence="11">
    <location>
        <begin position="215"/>
        <end position="264"/>
    </location>
</feature>
<evidence type="ECO:0000313" key="13">
    <source>
        <dbReference type="EMBL" id="KAK3092746.1"/>
    </source>
</evidence>
<dbReference type="SUPFAM" id="SSF57903">
    <property type="entry name" value="FYVE/PHD zinc finger"/>
    <property type="match status" value="1"/>
</dbReference>
<sequence>MPENFLDLEKAVAPDTNVRIFRPMSRRTNMFPIGLLLSRDSGHVSKVDFCNHIKLNMSKNRKKSNAVNNIKTLLGDLPEDHCVFCRRNDDNEECYGKKIQSGLTVHYFCMLFASGLSQRGQTDDQGIYGFLPEDIIKEIRRGSRLRCSYCKEKGATVGCVVSKCRHVFHFGCGLQHNTMHQYFDTFSSFCGEHRLVQRIPKEERSHGSDDGSTECAICMMTVEMIPSVETLRSPCCRKTWFHRDCIKRYALTAGLYFFKCPLCNNKDQFQAEMLKHGIYIPDQDAAWELEPNAFNELLERYLHCDAKVCRCDHEDGRDYNKDGGRWEILVCDWCGSKGSHVSCHGLIRVSKEDYVCQDCMDIHNKCKSLHQPTPLRTRAQTTGAPYIEGSTGSDSSSVDSSSSSLNEGMLEECEDVTHSSSQSTSPDDRIIRITRRSTSTTTSDTDGRDATPSVITVSPERRDLRPRNTTSVSMDRMESNDTTQHRQLRSSVNSPRPVIPESNQRSRSGQVQVTRTEIPDKQQSGTTQLNSRQTGSRTTGRRSTRNYSGQTKENCDPGKRECKGKSYVNELNLGYPKPSLRLKREIMSLNMSFNELSFSPVKVQSLNESICLGSILLDGDNRRSRSQTKHQMEESPAKNLRSRSLFKQVLTESPAQNLRSRSLTKSTKVKYK</sequence>
<comment type="caution">
    <text evidence="13">The sequence shown here is derived from an EMBL/GenBank/DDBJ whole genome shotgun (WGS) entry which is preliminary data.</text>
</comment>
<keyword evidence="5 9" id="KW-0863">Zinc-finger</keyword>
<evidence type="ECO:0000256" key="3">
    <source>
        <dbReference type="ARBA" id="ARBA00022679"/>
    </source>
</evidence>
<evidence type="ECO:0000256" key="10">
    <source>
        <dbReference type="SAM" id="MobiDB-lite"/>
    </source>
</evidence>
<dbReference type="InterPro" id="IPR011011">
    <property type="entry name" value="Znf_FYVE_PHD"/>
</dbReference>
<dbReference type="InterPro" id="IPR001841">
    <property type="entry name" value="Znf_RING"/>
</dbReference>
<evidence type="ECO:0000256" key="4">
    <source>
        <dbReference type="ARBA" id="ARBA00022723"/>
    </source>
</evidence>
<dbReference type="CDD" id="cd15669">
    <property type="entry name" value="ePHD_PHF7_G2E3_like"/>
    <property type="match status" value="1"/>
</dbReference>
<dbReference type="PANTHER" id="PTHR12420:SF42">
    <property type="entry name" value="G2_M PHASE-SPECIFIC E3 UBIQUITIN-PROTEIN LIGASE"/>
    <property type="match status" value="1"/>
</dbReference>
<dbReference type="GO" id="GO:0005634">
    <property type="term" value="C:nucleus"/>
    <property type="evidence" value="ECO:0007669"/>
    <property type="project" value="TreeGrafter"/>
</dbReference>
<evidence type="ECO:0000256" key="9">
    <source>
        <dbReference type="PROSITE-ProRule" id="PRU00175"/>
    </source>
</evidence>
<feature type="region of interest" description="Disordered" evidence="10">
    <location>
        <begin position="621"/>
        <end position="644"/>
    </location>
</feature>
<dbReference type="PROSITE" id="PS50089">
    <property type="entry name" value="ZF_RING_2"/>
    <property type="match status" value="1"/>
</dbReference>
<dbReference type="InterPro" id="IPR001965">
    <property type="entry name" value="Znf_PHD"/>
</dbReference>
<dbReference type="PROSITE" id="PS51805">
    <property type="entry name" value="EPHD"/>
    <property type="match status" value="1"/>
</dbReference>
<keyword evidence="14" id="KW-1185">Reference proteome</keyword>
<dbReference type="Pfam" id="PF26054">
    <property type="entry name" value="PHD_G2E3"/>
    <property type="match status" value="1"/>
</dbReference>
<evidence type="ECO:0008006" key="15">
    <source>
        <dbReference type="Google" id="ProtNLM"/>
    </source>
</evidence>